<dbReference type="EMBL" id="KN817528">
    <property type="protein sequence ID" value="KJA26272.1"/>
    <property type="molecule type" value="Genomic_DNA"/>
</dbReference>
<dbReference type="Proteomes" id="UP000054270">
    <property type="component" value="Unassembled WGS sequence"/>
</dbReference>
<feature type="chain" id="PRO_5002246967" evidence="6">
    <location>
        <begin position="26"/>
        <end position="481"/>
    </location>
</feature>
<evidence type="ECO:0000256" key="2">
    <source>
        <dbReference type="ARBA" id="ARBA00022801"/>
    </source>
</evidence>
<gene>
    <name evidence="8" type="ORF">HYPSUDRAFT_36547</name>
</gene>
<dbReference type="Gene3D" id="3.20.20.80">
    <property type="entry name" value="Glycosidases"/>
    <property type="match status" value="1"/>
</dbReference>
<evidence type="ECO:0000256" key="5">
    <source>
        <dbReference type="SAM" id="MobiDB-lite"/>
    </source>
</evidence>
<dbReference type="InterPro" id="IPR050386">
    <property type="entry name" value="Glycosyl_hydrolase_5"/>
</dbReference>
<evidence type="ECO:0000313" key="9">
    <source>
        <dbReference type="Proteomes" id="UP000054270"/>
    </source>
</evidence>
<dbReference type="STRING" id="945553.A0A0D2LFA3"/>
<feature type="region of interest" description="Disordered" evidence="5">
    <location>
        <begin position="41"/>
        <end position="71"/>
    </location>
</feature>
<dbReference type="InterPro" id="IPR001547">
    <property type="entry name" value="Glyco_hydro_5"/>
</dbReference>
<dbReference type="GO" id="GO:0008422">
    <property type="term" value="F:beta-glucosidase activity"/>
    <property type="evidence" value="ECO:0007669"/>
    <property type="project" value="TreeGrafter"/>
</dbReference>
<accession>A0A0D2LFA3</accession>
<feature type="domain" description="Glycoside hydrolase family 5" evidence="7">
    <location>
        <begin position="136"/>
        <end position="374"/>
    </location>
</feature>
<dbReference type="GO" id="GO:0009986">
    <property type="term" value="C:cell surface"/>
    <property type="evidence" value="ECO:0007669"/>
    <property type="project" value="TreeGrafter"/>
</dbReference>
<dbReference type="GO" id="GO:0005576">
    <property type="term" value="C:extracellular region"/>
    <property type="evidence" value="ECO:0007669"/>
    <property type="project" value="TreeGrafter"/>
</dbReference>
<dbReference type="AlphaFoldDB" id="A0A0D2LFA3"/>
<proteinExistence type="inferred from homology"/>
<dbReference type="InterPro" id="IPR017853">
    <property type="entry name" value="GH"/>
</dbReference>
<evidence type="ECO:0000256" key="3">
    <source>
        <dbReference type="ARBA" id="ARBA00023295"/>
    </source>
</evidence>
<dbReference type="OMA" id="MDYHEYQ"/>
<evidence type="ECO:0000256" key="1">
    <source>
        <dbReference type="ARBA" id="ARBA00005641"/>
    </source>
</evidence>
<sequence>MQSRLTIAFLILSFQATLFRCVAEAKNQQCRLQARHNQQVITKPPTESGTTTIASGSTSSGATRPTVSSSSASTAIPTLAPFDYTNEKIRGVNLGGWLVLEPWITPSVFESTGNVNIVDEFTLGQLLDQKIALSILTNHWETWITEDDFAQISAAGLNHVRIPIGYWSIPLTSADTNTSTSTSPYTTGAWPYLLQALTWAQKHNIYVILDLHGAPGSQNGYDNSGQRTSNPVWAVNADNITRTVDTLRFLAENVGNQVSVMELLNEGAGFLGNSWAAAIRSYFTNAYSAVRGAAGQGIKVMIGDAFLGVSSWTNFLTPPQGQGVMMDFHEYQIFSDPELDRSFDDHISFACTYTQSLSSFADSNLWTVLGEWSNAVTDCALWLNGRGIGARWDGTYFPSASSVVHGTCSNYTGNYTGWTNEYLTFLRQYWEVQVDVGESVQGWVFWTWKAENADEWSYQRGLLGGWIPQDPTERMYPGICA</sequence>
<keyword evidence="2 4" id="KW-0378">Hydrolase</keyword>
<evidence type="ECO:0000313" key="8">
    <source>
        <dbReference type="EMBL" id="KJA26272.1"/>
    </source>
</evidence>
<evidence type="ECO:0000256" key="4">
    <source>
        <dbReference type="RuleBase" id="RU361153"/>
    </source>
</evidence>
<dbReference type="SUPFAM" id="SSF51445">
    <property type="entry name" value="(Trans)glycosidases"/>
    <property type="match status" value="1"/>
</dbReference>
<name>A0A0D2LFA3_HYPSF</name>
<dbReference type="PANTHER" id="PTHR31297:SF42">
    <property type="entry name" value="GLYCOSIDE HYDROLASE FAMILY 5 DOMAIN-CONTAINING PROTEIN"/>
    <property type="match status" value="1"/>
</dbReference>
<keyword evidence="3 4" id="KW-0326">Glycosidase</keyword>
<feature type="signal peptide" evidence="6">
    <location>
        <begin position="1"/>
        <end position="25"/>
    </location>
</feature>
<feature type="compositionally biased region" description="Low complexity" evidence="5">
    <location>
        <begin position="48"/>
        <end position="63"/>
    </location>
</feature>
<protein>
    <submittedName>
        <fullName evidence="8">Glycoside hydrolase family 5 protein</fullName>
    </submittedName>
</protein>
<dbReference type="Pfam" id="PF00150">
    <property type="entry name" value="Cellulase"/>
    <property type="match status" value="1"/>
</dbReference>
<keyword evidence="9" id="KW-1185">Reference proteome</keyword>
<comment type="similarity">
    <text evidence="1 4">Belongs to the glycosyl hydrolase 5 (cellulase A) family.</text>
</comment>
<evidence type="ECO:0000259" key="7">
    <source>
        <dbReference type="Pfam" id="PF00150"/>
    </source>
</evidence>
<keyword evidence="6" id="KW-0732">Signal</keyword>
<reference evidence="9" key="1">
    <citation type="submission" date="2014-04" db="EMBL/GenBank/DDBJ databases">
        <title>Evolutionary Origins and Diversification of the Mycorrhizal Mutualists.</title>
        <authorList>
            <consortium name="DOE Joint Genome Institute"/>
            <consortium name="Mycorrhizal Genomics Consortium"/>
            <person name="Kohler A."/>
            <person name="Kuo A."/>
            <person name="Nagy L.G."/>
            <person name="Floudas D."/>
            <person name="Copeland A."/>
            <person name="Barry K.W."/>
            <person name="Cichocki N."/>
            <person name="Veneault-Fourrey C."/>
            <person name="LaButti K."/>
            <person name="Lindquist E.A."/>
            <person name="Lipzen A."/>
            <person name="Lundell T."/>
            <person name="Morin E."/>
            <person name="Murat C."/>
            <person name="Riley R."/>
            <person name="Ohm R."/>
            <person name="Sun H."/>
            <person name="Tunlid A."/>
            <person name="Henrissat B."/>
            <person name="Grigoriev I.V."/>
            <person name="Hibbett D.S."/>
            <person name="Martin F."/>
        </authorList>
    </citation>
    <scope>NUCLEOTIDE SEQUENCE [LARGE SCALE GENOMIC DNA]</scope>
    <source>
        <strain evidence="9">FD-334 SS-4</strain>
    </source>
</reference>
<dbReference type="PANTHER" id="PTHR31297">
    <property type="entry name" value="GLUCAN ENDO-1,6-BETA-GLUCOSIDASE B"/>
    <property type="match status" value="1"/>
</dbReference>
<organism evidence="8 9">
    <name type="scientific">Hypholoma sublateritium (strain FD-334 SS-4)</name>
    <dbReference type="NCBI Taxonomy" id="945553"/>
    <lineage>
        <taxon>Eukaryota</taxon>
        <taxon>Fungi</taxon>
        <taxon>Dikarya</taxon>
        <taxon>Basidiomycota</taxon>
        <taxon>Agaricomycotina</taxon>
        <taxon>Agaricomycetes</taxon>
        <taxon>Agaricomycetidae</taxon>
        <taxon>Agaricales</taxon>
        <taxon>Agaricineae</taxon>
        <taxon>Strophariaceae</taxon>
        <taxon>Hypholoma</taxon>
    </lineage>
</organism>
<evidence type="ECO:0000256" key="6">
    <source>
        <dbReference type="SAM" id="SignalP"/>
    </source>
</evidence>
<dbReference type="OrthoDB" id="62120at2759"/>
<dbReference type="GO" id="GO:0009251">
    <property type="term" value="P:glucan catabolic process"/>
    <property type="evidence" value="ECO:0007669"/>
    <property type="project" value="TreeGrafter"/>
</dbReference>